<comment type="subunit">
    <text evidence="10">Monomer.</text>
</comment>
<dbReference type="CDD" id="cd03363">
    <property type="entry name" value="TOPRIM_TopoIA_TopoI"/>
    <property type="match status" value="1"/>
</dbReference>
<dbReference type="PANTHER" id="PTHR42785:SF1">
    <property type="entry name" value="DNA TOPOISOMERASE"/>
    <property type="match status" value="1"/>
</dbReference>
<feature type="site" description="Interaction with DNA" evidence="10">
    <location>
        <position position="156"/>
    </location>
</feature>
<dbReference type="PROSITE" id="PS00396">
    <property type="entry name" value="TOPO_IA_1"/>
    <property type="match status" value="1"/>
</dbReference>
<dbReference type="NCBIfam" id="TIGR01051">
    <property type="entry name" value="topA_bact"/>
    <property type="match status" value="1"/>
</dbReference>
<comment type="catalytic activity">
    <reaction evidence="1 10">
        <text>ATP-independent breakage of single-stranded DNA, followed by passage and rejoining.</text>
        <dbReference type="EC" id="5.6.2.1"/>
    </reaction>
</comment>
<name>A0A9D2CEI3_9FIRM</name>
<feature type="site" description="Interaction with DNA" evidence="10">
    <location>
        <position position="144"/>
    </location>
</feature>
<dbReference type="GO" id="GO:0003917">
    <property type="term" value="F:DNA topoisomerase type I (single strand cut, ATP-independent) activity"/>
    <property type="evidence" value="ECO:0007669"/>
    <property type="project" value="UniProtKB-UniRule"/>
</dbReference>
<dbReference type="InterPro" id="IPR006171">
    <property type="entry name" value="TOPRIM_dom"/>
</dbReference>
<dbReference type="InterPro" id="IPR013825">
    <property type="entry name" value="Topo_IA_cen_sub2"/>
</dbReference>
<feature type="site" description="Interaction with DNA" evidence="10">
    <location>
        <position position="141"/>
    </location>
</feature>
<evidence type="ECO:0000256" key="10">
    <source>
        <dbReference type="HAMAP-Rule" id="MF_00952"/>
    </source>
</evidence>
<keyword evidence="8 10" id="KW-0238">DNA-binding</keyword>
<evidence type="ECO:0000259" key="12">
    <source>
        <dbReference type="PROSITE" id="PS50880"/>
    </source>
</evidence>
<keyword evidence="7 10" id="KW-0799">Topoisomerase</keyword>
<dbReference type="PRINTS" id="PR00417">
    <property type="entry name" value="PRTPISMRASEI"/>
</dbReference>
<evidence type="ECO:0000313" key="15">
    <source>
        <dbReference type="Proteomes" id="UP000886824"/>
    </source>
</evidence>
<feature type="compositionally biased region" description="Basic residues" evidence="11">
    <location>
        <begin position="732"/>
        <end position="743"/>
    </location>
</feature>
<dbReference type="InterPro" id="IPR003602">
    <property type="entry name" value="Topo_IA_DNA-bd_dom"/>
</dbReference>
<dbReference type="Gene3D" id="3.30.65.10">
    <property type="entry name" value="Bacterial Topoisomerase I, domain 1"/>
    <property type="match status" value="1"/>
</dbReference>
<dbReference type="Gene3D" id="2.70.20.10">
    <property type="entry name" value="Topoisomerase I, domain 3"/>
    <property type="match status" value="1"/>
</dbReference>
<evidence type="ECO:0000256" key="6">
    <source>
        <dbReference type="ARBA" id="ARBA00022842"/>
    </source>
</evidence>
<dbReference type="Proteomes" id="UP000886824">
    <property type="component" value="Unassembled WGS sequence"/>
</dbReference>
<feature type="compositionally biased region" description="Polar residues" evidence="11">
    <location>
        <begin position="447"/>
        <end position="460"/>
    </location>
</feature>
<accession>A0A9D2CEI3</accession>
<feature type="site" description="Interaction with DNA" evidence="10">
    <location>
        <position position="303"/>
    </location>
</feature>
<dbReference type="InterPro" id="IPR005733">
    <property type="entry name" value="TopoI_bac-type"/>
</dbReference>
<organism evidence="14 15">
    <name type="scientific">Candidatus Intestinimonas merdavium</name>
    <dbReference type="NCBI Taxonomy" id="2838622"/>
    <lineage>
        <taxon>Bacteria</taxon>
        <taxon>Bacillati</taxon>
        <taxon>Bacillota</taxon>
        <taxon>Clostridia</taxon>
        <taxon>Eubacteriales</taxon>
        <taxon>Intestinimonas</taxon>
    </lineage>
</organism>
<feature type="compositionally biased region" description="Low complexity" evidence="11">
    <location>
        <begin position="721"/>
        <end position="731"/>
    </location>
</feature>
<dbReference type="SMART" id="SM00493">
    <property type="entry name" value="TOPRIM"/>
    <property type="match status" value="1"/>
</dbReference>
<feature type="domain" description="Topo IA-type catalytic" evidence="13">
    <location>
        <begin position="130"/>
        <end position="561"/>
    </location>
</feature>
<dbReference type="CDD" id="cd00186">
    <property type="entry name" value="TOP1Ac"/>
    <property type="match status" value="1"/>
</dbReference>
<dbReference type="InterPro" id="IPR023405">
    <property type="entry name" value="Topo_IA_core_domain"/>
</dbReference>
<dbReference type="InterPro" id="IPR013498">
    <property type="entry name" value="Topo_IA_Znf"/>
</dbReference>
<dbReference type="Gene3D" id="1.10.290.10">
    <property type="entry name" value="Topoisomerase I, domain 4"/>
    <property type="match status" value="1"/>
</dbReference>
<evidence type="ECO:0000256" key="7">
    <source>
        <dbReference type="ARBA" id="ARBA00023029"/>
    </source>
</evidence>
<dbReference type="SMART" id="SM00437">
    <property type="entry name" value="TOP1Ac"/>
    <property type="match status" value="1"/>
</dbReference>
<comment type="similarity">
    <text evidence="2 10">Belongs to the type IA topoisomerase family.</text>
</comment>
<dbReference type="AlphaFoldDB" id="A0A9D2CEI3"/>
<dbReference type="PROSITE" id="PS52039">
    <property type="entry name" value="TOPO_IA_2"/>
    <property type="match status" value="1"/>
</dbReference>
<dbReference type="SMART" id="SM00436">
    <property type="entry name" value="TOP1Bc"/>
    <property type="match status" value="1"/>
</dbReference>
<evidence type="ECO:0000256" key="11">
    <source>
        <dbReference type="SAM" id="MobiDB-lite"/>
    </source>
</evidence>
<evidence type="ECO:0000256" key="9">
    <source>
        <dbReference type="ARBA" id="ARBA00023235"/>
    </source>
</evidence>
<sequence length="791" mass="87938">MAKTNLVIVESPAKAKTIGKYLGPGYEIKASMGHVRDLPKSKLGVDVEHGFVPDYQPIKGKEDVISDLKKAAKGSDKVFLATDPDREGEAISWHLKELLKIPDDKTYRVTFNEITKKVVSESIAAPRAIDQDLVDAQQARRILDRIVGYELSPLLWKKIRRGLSAGRVQSVATRLVCEREEEIRAFQPQEYWSLDVDLARVAPNQGAFTAAFYGREKKQELHSEAEVQAVMEAVKAAPFSVTGVKRQDKTRSPAPPFITSTLQQEASRKLNMTPRRTMAVAQQLYEGVDIQGEGTVGLITYMRTDSLRLSEEALAAAKEMILNRYGKDYYPEKTRHFKAKSGAQDAHEAIRPSDVRLTPEDIKKDLTSEQYRLYKLIWSRFLACQMANAVYDSVSIEVESAGYRFRANHSSLKFSGFTAVYVEGKDEEDEVKQSPLPDLKEGEGLTLTGTKPEQHFTQPPSRYTEATLIKALEEKGIGRPSTYAPTISTILDREYVVKEGKYLRTTPLGEVVTGLMKDKFPDIVDTTFTAKMEERLDQVEEGKENWKSLLSSFYGGFEQELHQAEQDLDGERIKIPDEVSDEICPVCGRQLVVKSGRFGRFLACPGYPECTFTQPIVVEMPGKCPKCGGRILKKTSKRGYTYYGCEFNVVKEGSKAKQCDFMTWDVPVKDNCPECGWTMFKKSGRGFKKPFCINPDCGNFTPEEKRGGYKKKPASGEKGAEAAPAAEAAGKTVKKAVAKKTTAKKTTEKEPAEKKTAAKKPAAKKAAAAKTTTKKAAAKKSAAAGREKEEP</sequence>
<feature type="site" description="Interaction with DNA" evidence="10">
    <location>
        <position position="149"/>
    </location>
</feature>
<protein>
    <recommendedName>
        <fullName evidence="10">DNA topoisomerase 1</fullName>
        <ecNumber evidence="10">5.6.2.1</ecNumber>
    </recommendedName>
    <alternativeName>
        <fullName evidence="10">DNA topoisomerase I</fullName>
    </alternativeName>
</protein>
<dbReference type="Gene3D" id="1.10.460.10">
    <property type="entry name" value="Topoisomerase I, domain 2"/>
    <property type="match status" value="1"/>
</dbReference>
<dbReference type="GO" id="GO:0003677">
    <property type="term" value="F:DNA binding"/>
    <property type="evidence" value="ECO:0007669"/>
    <property type="project" value="UniProtKB-KW"/>
</dbReference>
<keyword evidence="3" id="KW-0479">Metal-binding</keyword>
<dbReference type="PANTHER" id="PTHR42785">
    <property type="entry name" value="DNA TOPOISOMERASE, TYPE IA, CORE"/>
    <property type="match status" value="1"/>
</dbReference>
<feature type="compositionally biased region" description="Basic and acidic residues" evidence="11">
    <location>
        <begin position="745"/>
        <end position="756"/>
    </location>
</feature>
<reference evidence="14" key="1">
    <citation type="journal article" date="2021" name="PeerJ">
        <title>Extensive microbial diversity within the chicken gut microbiome revealed by metagenomics and culture.</title>
        <authorList>
            <person name="Gilroy R."/>
            <person name="Ravi A."/>
            <person name="Getino M."/>
            <person name="Pursley I."/>
            <person name="Horton D.L."/>
            <person name="Alikhan N.F."/>
            <person name="Baker D."/>
            <person name="Gharbi K."/>
            <person name="Hall N."/>
            <person name="Watson M."/>
            <person name="Adriaenssens E.M."/>
            <person name="Foster-Nyarko E."/>
            <person name="Jarju S."/>
            <person name="Secka A."/>
            <person name="Antonio M."/>
            <person name="Oren A."/>
            <person name="Chaudhuri R.R."/>
            <person name="La Ragione R."/>
            <person name="Hildebrand F."/>
            <person name="Pallen M.J."/>
        </authorList>
    </citation>
    <scope>NUCLEOTIDE SEQUENCE</scope>
    <source>
        <strain evidence="14">CHK33-7979</strain>
    </source>
</reference>
<dbReference type="Gene3D" id="3.40.50.140">
    <property type="match status" value="1"/>
</dbReference>
<dbReference type="HAMAP" id="MF_00952">
    <property type="entry name" value="Topoisom_1_prok"/>
    <property type="match status" value="1"/>
</dbReference>
<dbReference type="InterPro" id="IPR023406">
    <property type="entry name" value="Topo_IA_AS"/>
</dbReference>
<dbReference type="GO" id="GO:0005694">
    <property type="term" value="C:chromosome"/>
    <property type="evidence" value="ECO:0007669"/>
    <property type="project" value="InterPro"/>
</dbReference>
<evidence type="ECO:0000256" key="1">
    <source>
        <dbReference type="ARBA" id="ARBA00000213"/>
    </source>
</evidence>
<comment type="caution">
    <text evidence="14">The sequence shown here is derived from an EMBL/GenBank/DDBJ whole genome shotgun (WGS) entry which is preliminary data.</text>
</comment>
<dbReference type="InterPro" id="IPR034149">
    <property type="entry name" value="TOPRIM_TopoI"/>
</dbReference>
<dbReference type="Pfam" id="PF01396">
    <property type="entry name" value="Zn_ribbon_Top1"/>
    <property type="match status" value="2"/>
</dbReference>
<feature type="region of interest" description="Disordered" evidence="11">
    <location>
        <begin position="704"/>
        <end position="791"/>
    </location>
</feature>
<evidence type="ECO:0000256" key="8">
    <source>
        <dbReference type="ARBA" id="ARBA00023125"/>
    </source>
</evidence>
<evidence type="ECO:0000256" key="3">
    <source>
        <dbReference type="ARBA" id="ARBA00022723"/>
    </source>
</evidence>
<dbReference type="EMBL" id="DXCX01000047">
    <property type="protein sequence ID" value="HIY73215.1"/>
    <property type="molecule type" value="Genomic_DNA"/>
</dbReference>
<dbReference type="InterPro" id="IPR013826">
    <property type="entry name" value="Topo_IA_cen_sub3"/>
</dbReference>
<dbReference type="InterPro" id="IPR013824">
    <property type="entry name" value="Topo_IA_cen_sub1"/>
</dbReference>
<keyword evidence="6" id="KW-0460">Magnesium</keyword>
<proteinExistence type="inferred from homology"/>
<dbReference type="GO" id="GO:0006265">
    <property type="term" value="P:DNA topological change"/>
    <property type="evidence" value="ECO:0007669"/>
    <property type="project" value="UniProtKB-UniRule"/>
</dbReference>
<keyword evidence="9 10" id="KW-0413">Isomerase</keyword>
<reference evidence="14" key="2">
    <citation type="submission" date="2021-04" db="EMBL/GenBank/DDBJ databases">
        <authorList>
            <person name="Gilroy R."/>
        </authorList>
    </citation>
    <scope>NUCLEOTIDE SEQUENCE</scope>
    <source>
        <strain evidence="14">CHK33-7979</strain>
    </source>
</reference>
<feature type="active site" description="O-(5'-phospho-DNA)-tyrosine intermediate" evidence="10">
    <location>
        <position position="301"/>
    </location>
</feature>
<dbReference type="EC" id="5.6.2.1" evidence="10"/>
<dbReference type="InterPro" id="IPR000380">
    <property type="entry name" value="Topo_IA"/>
</dbReference>
<evidence type="ECO:0000313" key="14">
    <source>
        <dbReference type="EMBL" id="HIY73215.1"/>
    </source>
</evidence>
<dbReference type="SUPFAM" id="SSF57783">
    <property type="entry name" value="Zinc beta-ribbon"/>
    <property type="match status" value="1"/>
</dbReference>
<dbReference type="SUPFAM" id="SSF56712">
    <property type="entry name" value="Prokaryotic type I DNA topoisomerase"/>
    <property type="match status" value="1"/>
</dbReference>
<dbReference type="PROSITE" id="PS50880">
    <property type="entry name" value="TOPRIM"/>
    <property type="match status" value="1"/>
</dbReference>
<feature type="site" description="Interaction with DNA" evidence="10">
    <location>
        <position position="493"/>
    </location>
</feature>
<evidence type="ECO:0000256" key="5">
    <source>
        <dbReference type="ARBA" id="ARBA00022833"/>
    </source>
</evidence>
<dbReference type="InterPro" id="IPR013497">
    <property type="entry name" value="Topo_IA_cen"/>
</dbReference>
<dbReference type="Pfam" id="PF01131">
    <property type="entry name" value="Topoisom_bac"/>
    <property type="match status" value="1"/>
</dbReference>
<comment type="function">
    <text evidence="10">Releases the supercoiling and torsional tension of DNA, which is introduced during the DNA replication and transcription, by transiently cleaving and rejoining one strand of the DNA duplex. Introduces a single-strand break via transesterification at a target site in duplex DNA. The scissile phosphodiester is attacked by the catalytic tyrosine of the enzyme, resulting in the formation of a DNA-(5'-phosphotyrosyl)-enzyme intermediate and the expulsion of a 3'-OH DNA strand. The free DNA strand then undergoes passage around the unbroken strand, thus removing DNA supercoils. Finally, in the religation step, the DNA 3'-OH attacks the covalent intermediate to expel the active-site tyrosine and restore the DNA phosphodiester backbone.</text>
</comment>
<gene>
    <name evidence="10 14" type="primary">topA</name>
    <name evidence="14" type="ORF">H9826_04465</name>
</gene>
<feature type="region of interest" description="Interaction with DNA" evidence="10">
    <location>
        <begin position="164"/>
        <end position="169"/>
    </location>
</feature>
<evidence type="ECO:0000259" key="13">
    <source>
        <dbReference type="PROSITE" id="PS52039"/>
    </source>
</evidence>
<dbReference type="GO" id="GO:0008270">
    <property type="term" value="F:zinc ion binding"/>
    <property type="evidence" value="ECO:0007669"/>
    <property type="project" value="UniProtKB-KW"/>
</dbReference>
<dbReference type="Pfam" id="PF01751">
    <property type="entry name" value="Toprim"/>
    <property type="match status" value="1"/>
</dbReference>
<evidence type="ECO:0000256" key="4">
    <source>
        <dbReference type="ARBA" id="ARBA00022771"/>
    </source>
</evidence>
<evidence type="ECO:0000256" key="2">
    <source>
        <dbReference type="ARBA" id="ARBA00009446"/>
    </source>
</evidence>
<feature type="site" description="Interaction with DNA" evidence="10">
    <location>
        <position position="34"/>
    </location>
</feature>
<feature type="site" description="Interaction with DNA" evidence="10">
    <location>
        <position position="140"/>
    </location>
</feature>
<feature type="region of interest" description="Disordered" evidence="11">
    <location>
        <begin position="428"/>
        <end position="460"/>
    </location>
</feature>
<keyword evidence="5" id="KW-0862">Zinc</keyword>
<keyword evidence="4" id="KW-0863">Zinc-finger</keyword>
<feature type="domain" description="Toprim" evidence="12">
    <location>
        <begin position="4"/>
        <end position="114"/>
    </location>
</feature>
<dbReference type="InterPro" id="IPR003601">
    <property type="entry name" value="Topo_IA_2"/>
</dbReference>
<dbReference type="InterPro" id="IPR028612">
    <property type="entry name" value="Topoisom_1_IA"/>
</dbReference>